<reference evidence="2 3" key="1">
    <citation type="submission" date="2024-04" db="EMBL/GenBank/DDBJ databases">
        <title>Symmetric and asymmetric DNA N6-adenine methylation regulates different biological responses in Mucorales.</title>
        <authorList>
            <consortium name="Lawrence Berkeley National Laboratory"/>
            <person name="Lax C."/>
            <person name="Mondo S.J."/>
            <person name="Osorio-Concepcion M."/>
            <person name="Muszewska A."/>
            <person name="Corrochano-Luque M."/>
            <person name="Gutierrez G."/>
            <person name="Riley R."/>
            <person name="Lipzen A."/>
            <person name="Guo J."/>
            <person name="Hundley H."/>
            <person name="Amirebrahimi M."/>
            <person name="Ng V."/>
            <person name="Lorenzo-Gutierrez D."/>
            <person name="Binder U."/>
            <person name="Yang J."/>
            <person name="Song Y."/>
            <person name="Canovas D."/>
            <person name="Navarro E."/>
            <person name="Freitag M."/>
            <person name="Gabaldon T."/>
            <person name="Grigoriev I.V."/>
            <person name="Corrochano L.M."/>
            <person name="Nicolas F.E."/>
            <person name="Garre V."/>
        </authorList>
    </citation>
    <scope>NUCLEOTIDE SEQUENCE [LARGE SCALE GENOMIC DNA]</scope>
    <source>
        <strain evidence="2 3">L51</strain>
    </source>
</reference>
<keyword evidence="3" id="KW-1185">Reference proteome</keyword>
<evidence type="ECO:0008006" key="4">
    <source>
        <dbReference type="Google" id="ProtNLM"/>
    </source>
</evidence>
<feature type="non-terminal residue" evidence="2">
    <location>
        <position position="1"/>
    </location>
</feature>
<accession>A0ABR3AR45</accession>
<evidence type="ECO:0000256" key="1">
    <source>
        <dbReference type="SAM" id="MobiDB-lite"/>
    </source>
</evidence>
<feature type="non-terminal residue" evidence="2">
    <location>
        <position position="260"/>
    </location>
</feature>
<protein>
    <recommendedName>
        <fullName evidence="4">Homeodomain-like DNA binding domain-containing transcription factor</fullName>
    </recommendedName>
</protein>
<gene>
    <name evidence="2" type="ORF">J3Q64DRAFT_1613491</name>
</gene>
<evidence type="ECO:0000313" key="2">
    <source>
        <dbReference type="EMBL" id="KAL0080844.1"/>
    </source>
</evidence>
<dbReference type="EMBL" id="JBCLYO010000019">
    <property type="protein sequence ID" value="KAL0080844.1"/>
    <property type="molecule type" value="Genomic_DNA"/>
</dbReference>
<evidence type="ECO:0000313" key="3">
    <source>
        <dbReference type="Proteomes" id="UP001448207"/>
    </source>
</evidence>
<dbReference type="Proteomes" id="UP001448207">
    <property type="component" value="Unassembled WGS sequence"/>
</dbReference>
<sequence>FLFFYEDGTGRIFGWQGQEAPSYVEDKSFRLKKLTDRKYIKNQEVQVETRSPADTGMNEAEPKKERDPQYNVYTFEDRKRYFYFLKEKLMKPRQAAIAANVNYDTALKWKQTYEDDPERNIPVKKTDKTIYRIVSQLNEAHESHLINFFDEDSTATIQDTVEDLTAKFADLDIKKSRVAEFMKEECNLSIKVLSQHPVARNKEETLEKRANWFGFDINMRRSRGWSPHGSKSMTETSSTKATSHSVLGAISAIGVMNMKL</sequence>
<comment type="caution">
    <text evidence="2">The sequence shown here is derived from an EMBL/GenBank/DDBJ whole genome shotgun (WGS) entry which is preliminary data.</text>
</comment>
<feature type="region of interest" description="Disordered" evidence="1">
    <location>
        <begin position="45"/>
        <end position="66"/>
    </location>
</feature>
<proteinExistence type="predicted"/>
<name>A0ABR3AR45_PHYBL</name>
<organism evidence="2 3">
    <name type="scientific">Phycomyces blakesleeanus</name>
    <dbReference type="NCBI Taxonomy" id="4837"/>
    <lineage>
        <taxon>Eukaryota</taxon>
        <taxon>Fungi</taxon>
        <taxon>Fungi incertae sedis</taxon>
        <taxon>Mucoromycota</taxon>
        <taxon>Mucoromycotina</taxon>
        <taxon>Mucoromycetes</taxon>
        <taxon>Mucorales</taxon>
        <taxon>Phycomycetaceae</taxon>
        <taxon>Phycomyces</taxon>
    </lineage>
</organism>